<accession>A0A0A9EF54</accession>
<proteinExistence type="predicted"/>
<evidence type="ECO:0000313" key="1">
    <source>
        <dbReference type="EMBL" id="JAD98696.1"/>
    </source>
</evidence>
<sequence>MAKMHQAVQGKEMLQHDDHQEVLQHHDVEQAAVQVAGQEMLKRCKYLVMGKRS</sequence>
<dbReference type="AlphaFoldDB" id="A0A0A9EF54"/>
<name>A0A0A9EF54_ARUDO</name>
<organism evidence="1">
    <name type="scientific">Arundo donax</name>
    <name type="common">Giant reed</name>
    <name type="synonym">Donax arundinaceus</name>
    <dbReference type="NCBI Taxonomy" id="35708"/>
    <lineage>
        <taxon>Eukaryota</taxon>
        <taxon>Viridiplantae</taxon>
        <taxon>Streptophyta</taxon>
        <taxon>Embryophyta</taxon>
        <taxon>Tracheophyta</taxon>
        <taxon>Spermatophyta</taxon>
        <taxon>Magnoliopsida</taxon>
        <taxon>Liliopsida</taxon>
        <taxon>Poales</taxon>
        <taxon>Poaceae</taxon>
        <taxon>PACMAD clade</taxon>
        <taxon>Arundinoideae</taxon>
        <taxon>Arundineae</taxon>
        <taxon>Arundo</taxon>
    </lineage>
</organism>
<reference evidence="1" key="2">
    <citation type="journal article" date="2015" name="Data Brief">
        <title>Shoot transcriptome of the giant reed, Arundo donax.</title>
        <authorList>
            <person name="Barrero R.A."/>
            <person name="Guerrero F.D."/>
            <person name="Moolhuijzen P."/>
            <person name="Goolsby J.A."/>
            <person name="Tidwell J."/>
            <person name="Bellgard S.E."/>
            <person name="Bellgard M.I."/>
        </authorList>
    </citation>
    <scope>NUCLEOTIDE SEQUENCE</scope>
    <source>
        <tissue evidence="1">Shoot tissue taken approximately 20 cm above the soil surface</tissue>
    </source>
</reference>
<protein>
    <submittedName>
        <fullName evidence="1">Uncharacterized protein</fullName>
    </submittedName>
</protein>
<dbReference type="EMBL" id="GBRH01199199">
    <property type="protein sequence ID" value="JAD98696.1"/>
    <property type="molecule type" value="Transcribed_RNA"/>
</dbReference>
<reference evidence="1" key="1">
    <citation type="submission" date="2014-09" db="EMBL/GenBank/DDBJ databases">
        <authorList>
            <person name="Magalhaes I.L.F."/>
            <person name="Oliveira U."/>
            <person name="Santos F.R."/>
            <person name="Vidigal T.H.D.A."/>
            <person name="Brescovit A.D."/>
            <person name="Santos A.J."/>
        </authorList>
    </citation>
    <scope>NUCLEOTIDE SEQUENCE</scope>
    <source>
        <tissue evidence="1">Shoot tissue taken approximately 20 cm above the soil surface</tissue>
    </source>
</reference>